<reference evidence="1 2" key="1">
    <citation type="journal article" date="2009" name="Nature">
        <title>The Sorghum bicolor genome and the diversification of grasses.</title>
        <authorList>
            <person name="Paterson A.H."/>
            <person name="Bowers J.E."/>
            <person name="Bruggmann R."/>
            <person name="Dubchak I."/>
            <person name="Grimwood J."/>
            <person name="Gundlach H."/>
            <person name="Haberer G."/>
            <person name="Hellsten U."/>
            <person name="Mitros T."/>
            <person name="Poliakov A."/>
            <person name="Schmutz J."/>
            <person name="Spannagl M."/>
            <person name="Tang H."/>
            <person name="Wang X."/>
            <person name="Wicker T."/>
            <person name="Bharti A.K."/>
            <person name="Chapman J."/>
            <person name="Feltus F.A."/>
            <person name="Gowik U."/>
            <person name="Grigoriev I.V."/>
            <person name="Lyons E."/>
            <person name="Maher C.A."/>
            <person name="Martis M."/>
            <person name="Narechania A."/>
            <person name="Otillar R.P."/>
            <person name="Penning B.W."/>
            <person name="Salamov A.A."/>
            <person name="Wang Y."/>
            <person name="Zhang L."/>
            <person name="Carpita N.C."/>
            <person name="Freeling M."/>
            <person name="Gingle A.R."/>
            <person name="Hash C.T."/>
            <person name="Keller B."/>
            <person name="Klein P."/>
            <person name="Kresovich S."/>
            <person name="McCann M.C."/>
            <person name="Ming R."/>
            <person name="Peterson D.G."/>
            <person name="Mehboob-ur-Rahman"/>
            <person name="Ware D."/>
            <person name="Westhoff P."/>
            <person name="Mayer K.F."/>
            <person name="Messing J."/>
            <person name="Rokhsar D.S."/>
        </authorList>
    </citation>
    <scope>NUCLEOTIDE SEQUENCE [LARGE SCALE GENOMIC DNA]</scope>
    <source>
        <strain evidence="2">cv. BTx623</strain>
    </source>
</reference>
<evidence type="ECO:0000313" key="1">
    <source>
        <dbReference type="EMBL" id="KXG32864.1"/>
    </source>
</evidence>
<accession>A0A1B6Q4M4</accession>
<dbReference type="InParanoid" id="A0A1B6Q4M4"/>
<name>A0A1B6Q4M4_SORBI</name>
<keyword evidence="2" id="KW-1185">Reference proteome</keyword>
<evidence type="ECO:0000313" key="2">
    <source>
        <dbReference type="Proteomes" id="UP000000768"/>
    </source>
</evidence>
<dbReference type="InterPro" id="IPR043472">
    <property type="entry name" value="Macro_dom-like"/>
</dbReference>
<dbReference type="Proteomes" id="UP000000768">
    <property type="component" value="Chromosome 3"/>
</dbReference>
<dbReference type="SUPFAM" id="SSF52949">
    <property type="entry name" value="Macro domain-like"/>
    <property type="match status" value="1"/>
</dbReference>
<dbReference type="AlphaFoldDB" id="A0A1B6Q4M4"/>
<dbReference type="EMBL" id="CM000762">
    <property type="protein sequence ID" value="KXG32864.1"/>
    <property type="molecule type" value="Genomic_DNA"/>
</dbReference>
<protein>
    <submittedName>
        <fullName evidence="1">Uncharacterized protein</fullName>
    </submittedName>
</protein>
<gene>
    <name evidence="1" type="ORF">SORBI_3003G215900</name>
</gene>
<sequence length="98" mass="10480">MAVASVAMAPSVGGMEPAITLDQIYLWQREHPWNLEADTIVNSSNTLVVVSNLDEAHSSPRLHAAAGPGLIEECATFGGCHIGTPKMTNAYDLRARCM</sequence>
<proteinExistence type="predicted"/>
<reference evidence="2" key="2">
    <citation type="journal article" date="2018" name="Plant J.">
        <title>The Sorghum bicolor reference genome: improved assembly, gene annotations, a transcriptome atlas, and signatures of genome organization.</title>
        <authorList>
            <person name="McCormick R.F."/>
            <person name="Truong S.K."/>
            <person name="Sreedasyam A."/>
            <person name="Jenkins J."/>
            <person name="Shu S."/>
            <person name="Sims D."/>
            <person name="Kennedy M."/>
            <person name="Amirebrahimi M."/>
            <person name="Weers B.D."/>
            <person name="McKinley B."/>
            <person name="Mattison A."/>
            <person name="Morishige D.T."/>
            <person name="Grimwood J."/>
            <person name="Schmutz J."/>
            <person name="Mullet J.E."/>
        </authorList>
    </citation>
    <scope>NUCLEOTIDE SEQUENCE [LARGE SCALE GENOMIC DNA]</scope>
    <source>
        <strain evidence="2">cv. BTx623</strain>
    </source>
</reference>
<organism evidence="1 2">
    <name type="scientific">Sorghum bicolor</name>
    <name type="common">Sorghum</name>
    <name type="synonym">Sorghum vulgare</name>
    <dbReference type="NCBI Taxonomy" id="4558"/>
    <lineage>
        <taxon>Eukaryota</taxon>
        <taxon>Viridiplantae</taxon>
        <taxon>Streptophyta</taxon>
        <taxon>Embryophyta</taxon>
        <taxon>Tracheophyta</taxon>
        <taxon>Spermatophyta</taxon>
        <taxon>Magnoliopsida</taxon>
        <taxon>Liliopsida</taxon>
        <taxon>Poales</taxon>
        <taxon>Poaceae</taxon>
        <taxon>PACMAD clade</taxon>
        <taxon>Panicoideae</taxon>
        <taxon>Andropogonodae</taxon>
        <taxon>Andropogoneae</taxon>
        <taxon>Sorghinae</taxon>
        <taxon>Sorghum</taxon>
    </lineage>
</organism>
<dbReference type="Gene3D" id="3.40.220.10">
    <property type="entry name" value="Leucine Aminopeptidase, subunit E, domain 1"/>
    <property type="match status" value="1"/>
</dbReference>
<dbReference type="Gramene" id="KXG32864">
    <property type="protein sequence ID" value="KXG32864"/>
    <property type="gene ID" value="SORBI_3003G215900"/>
</dbReference>